<evidence type="ECO:0000256" key="2">
    <source>
        <dbReference type="ARBA" id="ARBA00022741"/>
    </source>
</evidence>
<feature type="compositionally biased region" description="Pro residues" evidence="5">
    <location>
        <begin position="376"/>
        <end position="390"/>
    </location>
</feature>
<dbReference type="Proteomes" id="UP000000440">
    <property type="component" value="Chromosome"/>
</dbReference>
<dbReference type="eggNOG" id="COG3468">
    <property type="taxonomic scope" value="Bacteria"/>
</dbReference>
<dbReference type="PANTHER" id="PTHR43289:SF34">
    <property type="entry name" value="SERINE_THREONINE-PROTEIN KINASE YBDM-RELATED"/>
    <property type="match status" value="1"/>
</dbReference>
<evidence type="ECO:0000313" key="8">
    <source>
        <dbReference type="EMBL" id="BAC09774.1"/>
    </source>
</evidence>
<keyword evidence="6" id="KW-0472">Membrane</keyword>
<dbReference type="STRING" id="197221.gene:10748833"/>
<evidence type="ECO:0000256" key="6">
    <source>
        <dbReference type="SAM" id="Phobius"/>
    </source>
</evidence>
<gene>
    <name evidence="8" type="ordered locus">tll2222</name>
</gene>
<dbReference type="GO" id="GO:0005524">
    <property type="term" value="F:ATP binding"/>
    <property type="evidence" value="ECO:0007669"/>
    <property type="project" value="UniProtKB-KW"/>
</dbReference>
<dbReference type="PROSITE" id="PS00108">
    <property type="entry name" value="PROTEIN_KINASE_ST"/>
    <property type="match status" value="1"/>
</dbReference>
<keyword evidence="8" id="KW-0723">Serine/threonine-protein kinase</keyword>
<keyword evidence="3 8" id="KW-0418">Kinase</keyword>
<dbReference type="AlphaFoldDB" id="Q8DGU1"/>
<feature type="domain" description="Protein kinase" evidence="7">
    <location>
        <begin position="20"/>
        <end position="274"/>
    </location>
</feature>
<dbReference type="Gene3D" id="1.10.510.10">
    <property type="entry name" value="Transferase(Phosphotransferase) domain 1"/>
    <property type="match status" value="1"/>
</dbReference>
<evidence type="ECO:0000313" key="9">
    <source>
        <dbReference type="Proteomes" id="UP000000440"/>
    </source>
</evidence>
<dbReference type="InterPro" id="IPR000719">
    <property type="entry name" value="Prot_kinase_dom"/>
</dbReference>
<dbReference type="EMBL" id="BA000039">
    <property type="protein sequence ID" value="BAC09774.1"/>
    <property type="molecule type" value="Genomic_DNA"/>
</dbReference>
<name>Q8DGU1_THEVB</name>
<sequence length="488" mass="52554">MSMSSLGLLSVGTTLQGGKYHLDALLSQGGFGVTYRATHTLLHQPVVLKTLNLQQEPPKRIHDLGERFIQEAQRLAQFNHPHIVRVSDCFIEGGRPFIVMDYIPGRTLAQVIQEEGPLPEKTALHYIRQVASALELVHEHGLLHRDVKPDNIMLREGTDQVVLIDFGIAREYTTGVTETNTGLVSAGYAPVEQYLPRHQWTPATDVYALAATLYALLAGRPPVASILRDRVPLEDLRQFQPNLSQRTIDAIEAGMALDVRERPQTVRAWLQLLMGQSVARQTTATVAVMPQHRSTVFASTQPEGTAVVASPRQRNFSPWLWLLGTAVFGSLAGIGLGLFLRNQPVDTVTPPPPRPQEQEFPPTLPRVVPPVEVTPSPEPTPNPAPEPTPSPESTEPATPSPAPQEASPPQPTPPPSSSEPSNATPSPEPGVSQSSPPPAPVESPVPTPPPSPAAETPPPPTNSQPTSEPPTPPPQPTPPPSSSEPATP</sequence>
<keyword evidence="6" id="KW-0812">Transmembrane</keyword>
<keyword evidence="1" id="KW-0808">Transferase</keyword>
<dbReference type="SUPFAM" id="SSF56112">
    <property type="entry name" value="Protein kinase-like (PK-like)"/>
    <property type="match status" value="1"/>
</dbReference>
<feature type="transmembrane region" description="Helical" evidence="6">
    <location>
        <begin position="319"/>
        <end position="340"/>
    </location>
</feature>
<dbReference type="PANTHER" id="PTHR43289">
    <property type="entry name" value="MITOGEN-ACTIVATED PROTEIN KINASE KINASE KINASE 20-RELATED"/>
    <property type="match status" value="1"/>
</dbReference>
<keyword evidence="6" id="KW-1133">Transmembrane helix</keyword>
<dbReference type="GO" id="GO:0004674">
    <property type="term" value="F:protein serine/threonine kinase activity"/>
    <property type="evidence" value="ECO:0007669"/>
    <property type="project" value="UniProtKB-KW"/>
</dbReference>
<dbReference type="KEGG" id="tel:tll2222"/>
<evidence type="ECO:0000256" key="4">
    <source>
        <dbReference type="ARBA" id="ARBA00022840"/>
    </source>
</evidence>
<evidence type="ECO:0000256" key="3">
    <source>
        <dbReference type="ARBA" id="ARBA00022777"/>
    </source>
</evidence>
<dbReference type="PROSITE" id="PS50011">
    <property type="entry name" value="PROTEIN_KINASE_DOM"/>
    <property type="match status" value="1"/>
</dbReference>
<accession>Q8DGU1</accession>
<keyword evidence="4" id="KW-0067">ATP-binding</keyword>
<protein>
    <submittedName>
        <fullName evidence="8">Serine/threonine protein kinase</fullName>
    </submittedName>
</protein>
<dbReference type="InterPro" id="IPR011009">
    <property type="entry name" value="Kinase-like_dom_sf"/>
</dbReference>
<dbReference type="eggNOG" id="COG0515">
    <property type="taxonomic scope" value="Bacteria"/>
</dbReference>
<feature type="compositionally biased region" description="Pro residues" evidence="5">
    <location>
        <begin position="398"/>
        <end position="417"/>
    </location>
</feature>
<feature type="compositionally biased region" description="Pro residues" evidence="5">
    <location>
        <begin position="435"/>
        <end position="488"/>
    </location>
</feature>
<dbReference type="EnsemblBacteria" id="BAC09774">
    <property type="protein sequence ID" value="BAC09774"/>
    <property type="gene ID" value="BAC09774"/>
</dbReference>
<evidence type="ECO:0000256" key="1">
    <source>
        <dbReference type="ARBA" id="ARBA00022679"/>
    </source>
</evidence>
<organism evidence="8 9">
    <name type="scientific">Thermosynechococcus vestitus (strain NIES-2133 / IAM M-273 / BP-1)</name>
    <dbReference type="NCBI Taxonomy" id="197221"/>
    <lineage>
        <taxon>Bacteria</taxon>
        <taxon>Bacillati</taxon>
        <taxon>Cyanobacteriota</taxon>
        <taxon>Cyanophyceae</taxon>
        <taxon>Acaryochloridales</taxon>
        <taxon>Thermosynechococcaceae</taxon>
        <taxon>Thermosynechococcus</taxon>
    </lineage>
</organism>
<proteinExistence type="predicted"/>
<evidence type="ECO:0000259" key="7">
    <source>
        <dbReference type="PROSITE" id="PS50011"/>
    </source>
</evidence>
<feature type="region of interest" description="Disordered" evidence="5">
    <location>
        <begin position="347"/>
        <end position="488"/>
    </location>
</feature>
<reference evidence="8 9" key="1">
    <citation type="journal article" date="2002" name="DNA Res.">
        <title>Complete genome structure of the thermophilic cyanobacterium Thermosynechococcus elongatus BP-1.</title>
        <authorList>
            <person name="Nakamura Y."/>
            <person name="Kaneko T."/>
            <person name="Sato S."/>
            <person name="Ikeuchi M."/>
            <person name="Katoh H."/>
            <person name="Sasamoto S."/>
            <person name="Watanabe A."/>
            <person name="Iriguchi M."/>
            <person name="Kawashima K."/>
            <person name="Kimura T."/>
            <person name="Kishida Y."/>
            <person name="Kiyokawa C."/>
            <person name="Kohara M."/>
            <person name="Matsumoto M."/>
            <person name="Matsuno A."/>
            <person name="Nakazaki N."/>
            <person name="Shimpo S."/>
            <person name="Sugimoto M."/>
            <person name="Takeuchi C."/>
            <person name="Yamada M."/>
            <person name="Tabata S."/>
        </authorList>
    </citation>
    <scope>NUCLEOTIDE SEQUENCE [LARGE SCALE GENOMIC DNA]</scope>
    <source>
        <strain evidence="9">IAM M-273 / NIES-2133 / BP-1</strain>
    </source>
</reference>
<dbReference type="Pfam" id="PF00069">
    <property type="entry name" value="Pkinase"/>
    <property type="match status" value="1"/>
</dbReference>
<keyword evidence="2" id="KW-0547">Nucleotide-binding</keyword>
<dbReference type="PATRIC" id="fig|197221.4.peg.2331"/>
<dbReference type="Gene3D" id="3.30.200.20">
    <property type="entry name" value="Phosphorylase Kinase, domain 1"/>
    <property type="match status" value="1"/>
</dbReference>
<dbReference type="SMART" id="SM00220">
    <property type="entry name" value="S_TKc"/>
    <property type="match status" value="1"/>
</dbReference>
<evidence type="ECO:0000256" key="5">
    <source>
        <dbReference type="SAM" id="MobiDB-lite"/>
    </source>
</evidence>
<dbReference type="InterPro" id="IPR008271">
    <property type="entry name" value="Ser/Thr_kinase_AS"/>
</dbReference>
<keyword evidence="9" id="KW-1185">Reference proteome</keyword>
<dbReference type="CDD" id="cd14014">
    <property type="entry name" value="STKc_PknB_like"/>
    <property type="match status" value="1"/>
</dbReference>